<sequence>MCFIWRQRQQPRKATTCTRRRLLKSDELYLQSNSYTKVQAIKFYCHGERKGGDNKHATHRLPKSIQS</sequence>
<keyword evidence="3" id="KW-1185">Reference proteome</keyword>
<evidence type="ECO:0000256" key="1">
    <source>
        <dbReference type="SAM" id="MobiDB-lite"/>
    </source>
</evidence>
<proteinExistence type="predicted"/>
<comment type="caution">
    <text evidence="2">The sequence shown here is derived from an EMBL/GenBank/DDBJ whole genome shotgun (WGS) entry which is preliminary data.</text>
</comment>
<feature type="compositionally biased region" description="Basic residues" evidence="1">
    <location>
        <begin position="57"/>
        <end position="67"/>
    </location>
</feature>
<accession>A0AAD9RCU9</accession>
<gene>
    <name evidence="2" type="ORF">KPH14_003508</name>
</gene>
<feature type="region of interest" description="Disordered" evidence="1">
    <location>
        <begin position="48"/>
        <end position="67"/>
    </location>
</feature>
<protein>
    <submittedName>
        <fullName evidence="2">Uncharacterized protein</fullName>
    </submittedName>
</protein>
<reference evidence="2" key="1">
    <citation type="submission" date="2021-08" db="EMBL/GenBank/DDBJ databases">
        <authorList>
            <person name="Misof B."/>
            <person name="Oliver O."/>
            <person name="Podsiadlowski L."/>
            <person name="Donath A."/>
            <person name="Peters R."/>
            <person name="Mayer C."/>
            <person name="Rust J."/>
            <person name="Gunkel S."/>
            <person name="Lesny P."/>
            <person name="Martin S."/>
            <person name="Oeyen J.P."/>
            <person name="Petersen M."/>
            <person name="Panagiotis P."/>
            <person name="Wilbrandt J."/>
            <person name="Tanja T."/>
        </authorList>
    </citation>
    <scope>NUCLEOTIDE SEQUENCE</scope>
    <source>
        <strain evidence="2">GBR_01_08_01A</strain>
        <tissue evidence="2">Thorax + abdomen</tissue>
    </source>
</reference>
<reference evidence="2" key="2">
    <citation type="journal article" date="2023" name="Commun. Biol.">
        <title>Intrasexual cuticular hydrocarbon dimorphism in a wasp sheds light on hydrocarbon biosynthesis genes in Hymenoptera.</title>
        <authorList>
            <person name="Moris V.C."/>
            <person name="Podsiadlowski L."/>
            <person name="Martin S."/>
            <person name="Oeyen J.P."/>
            <person name="Donath A."/>
            <person name="Petersen M."/>
            <person name="Wilbrandt J."/>
            <person name="Misof B."/>
            <person name="Liedtke D."/>
            <person name="Thamm M."/>
            <person name="Scheiner R."/>
            <person name="Schmitt T."/>
            <person name="Niehuis O."/>
        </authorList>
    </citation>
    <scope>NUCLEOTIDE SEQUENCE</scope>
    <source>
        <strain evidence="2">GBR_01_08_01A</strain>
    </source>
</reference>
<dbReference type="EMBL" id="JAIFRP010004357">
    <property type="protein sequence ID" value="KAK2577395.1"/>
    <property type="molecule type" value="Genomic_DNA"/>
</dbReference>
<name>A0AAD9RCU9_9HYME</name>
<evidence type="ECO:0000313" key="3">
    <source>
        <dbReference type="Proteomes" id="UP001258017"/>
    </source>
</evidence>
<evidence type="ECO:0000313" key="2">
    <source>
        <dbReference type="EMBL" id="KAK2577395.1"/>
    </source>
</evidence>
<dbReference type="AlphaFoldDB" id="A0AAD9RCU9"/>
<dbReference type="Proteomes" id="UP001258017">
    <property type="component" value="Unassembled WGS sequence"/>
</dbReference>
<organism evidence="2 3">
    <name type="scientific">Odynerus spinipes</name>
    <dbReference type="NCBI Taxonomy" id="1348599"/>
    <lineage>
        <taxon>Eukaryota</taxon>
        <taxon>Metazoa</taxon>
        <taxon>Ecdysozoa</taxon>
        <taxon>Arthropoda</taxon>
        <taxon>Hexapoda</taxon>
        <taxon>Insecta</taxon>
        <taxon>Pterygota</taxon>
        <taxon>Neoptera</taxon>
        <taxon>Endopterygota</taxon>
        <taxon>Hymenoptera</taxon>
        <taxon>Apocrita</taxon>
        <taxon>Aculeata</taxon>
        <taxon>Vespoidea</taxon>
        <taxon>Vespidae</taxon>
        <taxon>Eumeninae</taxon>
        <taxon>Odynerus</taxon>
    </lineage>
</organism>